<proteinExistence type="predicted"/>
<dbReference type="PANTHER" id="PTHR37625:SF4">
    <property type="entry name" value="OUTER MEMBRANE LIPOPROTEIN"/>
    <property type="match status" value="1"/>
</dbReference>
<feature type="region of interest" description="Disordered" evidence="1">
    <location>
        <begin position="261"/>
        <end position="382"/>
    </location>
</feature>
<feature type="compositionally biased region" description="Low complexity" evidence="1">
    <location>
        <begin position="357"/>
        <end position="374"/>
    </location>
</feature>
<feature type="signal peptide" evidence="2">
    <location>
        <begin position="1"/>
        <end position="23"/>
    </location>
</feature>
<dbReference type="PANTHER" id="PTHR37625">
    <property type="entry name" value="OUTER MEMBRANE LIPOPROTEIN-RELATED"/>
    <property type="match status" value="1"/>
</dbReference>
<protein>
    <recommendedName>
        <fullName evidence="4">Type VI secretion system lipoprotein TssJ</fullName>
    </recommendedName>
</protein>
<feature type="compositionally biased region" description="Basic residues" evidence="1">
    <location>
        <begin position="636"/>
        <end position="646"/>
    </location>
</feature>
<dbReference type="EMBL" id="BKCJ010000005">
    <property type="protein sequence ID" value="GEU28372.1"/>
    <property type="molecule type" value="Genomic_DNA"/>
</dbReference>
<evidence type="ECO:0000313" key="3">
    <source>
        <dbReference type="EMBL" id="GEU28372.1"/>
    </source>
</evidence>
<dbReference type="InterPro" id="IPR017734">
    <property type="entry name" value="T6SS_SciN"/>
</dbReference>
<organism evidence="3">
    <name type="scientific">Tanacetum cinerariifolium</name>
    <name type="common">Dalmatian daisy</name>
    <name type="synonym">Chrysanthemum cinerariifolium</name>
    <dbReference type="NCBI Taxonomy" id="118510"/>
    <lineage>
        <taxon>Eukaryota</taxon>
        <taxon>Viridiplantae</taxon>
        <taxon>Streptophyta</taxon>
        <taxon>Embryophyta</taxon>
        <taxon>Tracheophyta</taxon>
        <taxon>Spermatophyta</taxon>
        <taxon>Magnoliopsida</taxon>
        <taxon>eudicotyledons</taxon>
        <taxon>Gunneridae</taxon>
        <taxon>Pentapetalae</taxon>
        <taxon>asterids</taxon>
        <taxon>campanulids</taxon>
        <taxon>Asterales</taxon>
        <taxon>Asteraceae</taxon>
        <taxon>Asteroideae</taxon>
        <taxon>Anthemideae</taxon>
        <taxon>Anthemidinae</taxon>
        <taxon>Tanacetum</taxon>
    </lineage>
</organism>
<accession>A0A699GF17</accession>
<dbReference type="AlphaFoldDB" id="A0A699GF17"/>
<dbReference type="PROSITE" id="PS51257">
    <property type="entry name" value="PROKAR_LIPOPROTEIN"/>
    <property type="match status" value="1"/>
</dbReference>
<dbReference type="Gene3D" id="2.60.40.4150">
    <property type="entry name" value="Type VI secretion system, lipoprotein SciN"/>
    <property type="match status" value="1"/>
</dbReference>
<reference evidence="3" key="1">
    <citation type="journal article" date="2019" name="Sci. Rep.">
        <title>Draft genome of Tanacetum cinerariifolium, the natural source of mosquito coil.</title>
        <authorList>
            <person name="Yamashiro T."/>
            <person name="Shiraishi A."/>
            <person name="Satake H."/>
            <person name="Nakayama K."/>
        </authorList>
    </citation>
    <scope>NUCLEOTIDE SEQUENCE</scope>
</reference>
<feature type="chain" id="PRO_5025439767" description="Type VI secretion system lipoprotein TssJ" evidence="2">
    <location>
        <begin position="24"/>
        <end position="687"/>
    </location>
</feature>
<feature type="compositionally biased region" description="Basic residues" evidence="1">
    <location>
        <begin position="618"/>
        <end position="629"/>
    </location>
</feature>
<comment type="caution">
    <text evidence="3">The sequence shown here is derived from an EMBL/GenBank/DDBJ whole genome shotgun (WGS) entry which is preliminary data.</text>
</comment>
<dbReference type="InterPro" id="IPR038706">
    <property type="entry name" value="Type_VI_SciN-like_sf"/>
</dbReference>
<evidence type="ECO:0000256" key="2">
    <source>
        <dbReference type="SAM" id="SignalP"/>
    </source>
</evidence>
<feature type="region of interest" description="Disordered" evidence="1">
    <location>
        <begin position="539"/>
        <end position="585"/>
    </location>
</feature>
<feature type="region of interest" description="Disordered" evidence="1">
    <location>
        <begin position="607"/>
        <end position="646"/>
    </location>
</feature>
<feature type="compositionally biased region" description="Low complexity" evidence="1">
    <location>
        <begin position="194"/>
        <end position="206"/>
    </location>
</feature>
<evidence type="ECO:0008006" key="4">
    <source>
        <dbReference type="Google" id="ProtNLM"/>
    </source>
</evidence>
<feature type="region of interest" description="Disordered" evidence="1">
    <location>
        <begin position="226"/>
        <end position="246"/>
    </location>
</feature>
<feature type="compositionally biased region" description="Basic residues" evidence="1">
    <location>
        <begin position="326"/>
        <end position="348"/>
    </location>
</feature>
<feature type="compositionally biased region" description="Low complexity" evidence="1">
    <location>
        <begin position="544"/>
        <end position="557"/>
    </location>
</feature>
<sequence length="687" mass="71090">MHRKSLIATAAVATLIALQGCAAGSIASAALQLAGMPKQLELPEAQKPPRNVPLKLHAAANLNAGSGAQALALAVRVYKLRQPATFQQLHFGVFLDADAESAALGQDLLEVREVMLIPGRQIEMVEKTTREAPFIGVVALFRAPAPQRWRLVFPAAEAEKSGITVGLSACAISAGQGAAPVATPADAGRPVPAPSALPAAGPLPRSAPEPDRPRLAAVPVGRAADRVGPRCAQGRPPAAAGAVGDLPRRRNLRGAIERTAAARGGPGGTAARAAGSDVRGCARDGRPVHRGRGLRSRLPQAIGAPGIGPGTAGRFRLRAGDPAAPHGHRRLRARSRLHSAQPVHRRRAAPQGHAGPADGSAAGQGAVAAGAHAGTEPQRDRVPLGRRVLVLAAAHGQHVGRHADALRTPSRHASGAAVRMPARAGRRHDDVFEAVFAGAVAGVPARRPGTVFFCARPHHPRPARHGHLDQVLLDRAHGRKAQLPPGQARFRQDRPAHHAVPGRGRLAVGAGTGGCGAAARQGGGAGRCRKMRAVGHAGREAHARAASPGGHSGPAGHLLFCTGGGTPRDTDADGRPATPDPARLRPCANPARPAAGGVLPAVHAPQRQRAAGGNGLPRPHHRLPGRFRSRSTQAARQRRRHRRRQVRLLRGARRDHPVIAVSDARSVGAPSAAAGDLRRPAGRGTFF</sequence>
<evidence type="ECO:0000256" key="1">
    <source>
        <dbReference type="SAM" id="MobiDB-lite"/>
    </source>
</evidence>
<name>A0A699GF17_TANCI</name>
<gene>
    <name evidence="3" type="ORF">Tci_000350</name>
</gene>
<dbReference type="NCBIfam" id="TIGR03352">
    <property type="entry name" value="VI_chp_3"/>
    <property type="match status" value="1"/>
</dbReference>
<feature type="compositionally biased region" description="Low complexity" evidence="1">
    <location>
        <begin position="261"/>
        <end position="275"/>
    </location>
</feature>
<keyword evidence="2" id="KW-0732">Signal</keyword>
<feature type="region of interest" description="Disordered" evidence="1">
    <location>
        <begin position="182"/>
        <end position="211"/>
    </location>
</feature>
<dbReference type="Pfam" id="PF12790">
    <property type="entry name" value="T6SS-SciN"/>
    <property type="match status" value="1"/>
</dbReference>